<accession>J9BVG0</accession>
<name>J9BVG0_9ZZZZ</name>
<comment type="caution">
    <text evidence="1">The sequence shown here is derived from an EMBL/GenBank/DDBJ whole genome shotgun (WGS) entry which is preliminary data.</text>
</comment>
<sequence length="58" mass="6114">MLTSTDTAVARPVIIIKQICEIVIAIWWAASAVVPIHPTIMALNVNVEVSIPVCSASG</sequence>
<reference evidence="1" key="1">
    <citation type="journal article" date="2012" name="PLoS ONE">
        <title>Gene sets for utilization of primary and secondary nutrition supplies in the distal gut of endangered iberian lynx.</title>
        <authorList>
            <person name="Alcaide M."/>
            <person name="Messina E."/>
            <person name="Richter M."/>
            <person name="Bargiela R."/>
            <person name="Peplies J."/>
            <person name="Huws S.A."/>
            <person name="Newbold C.J."/>
            <person name="Golyshin P.N."/>
            <person name="Simon M.A."/>
            <person name="Lopez G."/>
            <person name="Yakimov M.M."/>
            <person name="Ferrer M."/>
        </authorList>
    </citation>
    <scope>NUCLEOTIDE SEQUENCE</scope>
</reference>
<protein>
    <submittedName>
        <fullName evidence="1">Uncharacterized protein</fullName>
    </submittedName>
</protein>
<proteinExistence type="predicted"/>
<dbReference type="EMBL" id="AMCI01008124">
    <property type="protein sequence ID" value="EJW91530.1"/>
    <property type="molecule type" value="Genomic_DNA"/>
</dbReference>
<organism evidence="1">
    <name type="scientific">gut metagenome</name>
    <dbReference type="NCBI Taxonomy" id="749906"/>
    <lineage>
        <taxon>unclassified sequences</taxon>
        <taxon>metagenomes</taxon>
        <taxon>organismal metagenomes</taxon>
    </lineage>
</organism>
<dbReference type="AlphaFoldDB" id="J9BVG0"/>
<evidence type="ECO:0000313" key="1">
    <source>
        <dbReference type="EMBL" id="EJW91530.1"/>
    </source>
</evidence>
<gene>
    <name evidence="1" type="ORF">EVA_20363</name>
</gene>